<proteinExistence type="predicted"/>
<dbReference type="KEGG" id="yti:FNA67_13095"/>
<dbReference type="Proteomes" id="UP000321062">
    <property type="component" value="Chromosome"/>
</dbReference>
<dbReference type="InterPro" id="IPR009506">
    <property type="entry name" value="YjiS-like"/>
</dbReference>
<reference evidence="2 3" key="1">
    <citation type="journal article" date="2015" name="Int. J. Syst. Evol. Microbiol.">
        <title>Youhaiella tibetensis gen. nov., sp. nov., isolated from subsurface sediment.</title>
        <authorList>
            <person name="Wang Y.X."/>
            <person name="Huang F.Q."/>
            <person name="Nogi Y."/>
            <person name="Pang S.J."/>
            <person name="Wang P.K."/>
            <person name="Lv J."/>
        </authorList>
    </citation>
    <scope>NUCLEOTIDE SEQUENCE [LARGE SCALE GENOMIC DNA]</scope>
    <source>
        <strain evidence="3">fig4</strain>
    </source>
</reference>
<sequence>MGLRKAFQKWSSYNRLRRELDAMSPRQLRDIGLNHDDIDGFARRQADKL</sequence>
<dbReference type="EMBL" id="CP041690">
    <property type="protein sequence ID" value="QEE21055.1"/>
    <property type="molecule type" value="Genomic_DNA"/>
</dbReference>
<dbReference type="AlphaFoldDB" id="A0A5B9DQ28"/>
<protein>
    <submittedName>
        <fullName evidence="2">DUF1127 domain-containing protein</fullName>
    </submittedName>
</protein>
<evidence type="ECO:0000313" key="2">
    <source>
        <dbReference type="EMBL" id="QEE21055.1"/>
    </source>
</evidence>
<keyword evidence="3" id="KW-1185">Reference proteome</keyword>
<name>A0A5B9DQ28_9HYPH</name>
<dbReference type="Pfam" id="PF06568">
    <property type="entry name" value="YjiS-like"/>
    <property type="match status" value="1"/>
</dbReference>
<evidence type="ECO:0000313" key="3">
    <source>
        <dbReference type="Proteomes" id="UP000321062"/>
    </source>
</evidence>
<dbReference type="OrthoDB" id="8244198at2"/>
<accession>A0A5B9DQ28</accession>
<gene>
    <name evidence="2" type="ORF">FNA67_13095</name>
</gene>
<feature type="domain" description="YjiS-like" evidence="1">
    <location>
        <begin position="3"/>
        <end position="39"/>
    </location>
</feature>
<dbReference type="RefSeq" id="WP_082202144.1">
    <property type="nucleotide sequence ID" value="NZ_BMFM01000001.1"/>
</dbReference>
<evidence type="ECO:0000259" key="1">
    <source>
        <dbReference type="Pfam" id="PF06568"/>
    </source>
</evidence>
<organism evidence="2 3">
    <name type="scientific">Paradevosia tibetensis</name>
    <dbReference type="NCBI Taxonomy" id="1447062"/>
    <lineage>
        <taxon>Bacteria</taxon>
        <taxon>Pseudomonadati</taxon>
        <taxon>Pseudomonadota</taxon>
        <taxon>Alphaproteobacteria</taxon>
        <taxon>Hyphomicrobiales</taxon>
        <taxon>Devosiaceae</taxon>
        <taxon>Paradevosia</taxon>
    </lineage>
</organism>